<evidence type="ECO:0000313" key="6">
    <source>
        <dbReference type="EMBL" id="XAF69984.1"/>
    </source>
</evidence>
<evidence type="ECO:0000313" key="7">
    <source>
        <dbReference type="Proteomes" id="UP001436297"/>
    </source>
</evidence>
<keyword evidence="3" id="KW-0378">Hydrolase</keyword>
<proteinExistence type="predicted"/>
<dbReference type="NCBIfam" id="NF047694">
    <property type="entry name" value="TnucaseNucIStaph"/>
    <property type="match status" value="1"/>
</dbReference>
<accession>A0ABZ3EB25</accession>
<reference evidence="6 7" key="1">
    <citation type="journal article" date="2024" name="Pathogens">
        <title>Staphylococcus hsinchuensis sp. nov., Isolated from Soymilk.</title>
        <authorList>
            <person name="Wang Y.T."/>
            <person name="Lin Y.C."/>
            <person name="Hsieh Y.H."/>
            <person name="Lin Y.T."/>
            <person name="Hamada M."/>
            <person name="Chen C.C."/>
            <person name="Liou J.S."/>
            <person name="Lee A.Y."/>
            <person name="Zhang W.L."/>
            <person name="Chen Y.T."/>
            <person name="Huang C.H."/>
        </authorList>
    </citation>
    <scope>NUCLEOTIDE SEQUENCE [LARGE SCALE GENOMIC DNA]</scope>
    <source>
        <strain evidence="6 7">H164</strain>
    </source>
</reference>
<dbReference type="Pfam" id="PF00565">
    <property type="entry name" value="SNase"/>
    <property type="match status" value="1"/>
</dbReference>
<evidence type="ECO:0000256" key="1">
    <source>
        <dbReference type="ARBA" id="ARBA00022722"/>
    </source>
</evidence>
<evidence type="ECO:0000259" key="5">
    <source>
        <dbReference type="PROSITE" id="PS50830"/>
    </source>
</evidence>
<keyword evidence="2" id="KW-0255">Endonuclease</keyword>
<keyword evidence="4" id="KW-1133">Transmembrane helix</keyword>
<name>A0ABZ3EB25_9STAP</name>
<dbReference type="Gene3D" id="2.40.50.90">
    <property type="match status" value="1"/>
</dbReference>
<evidence type="ECO:0000256" key="2">
    <source>
        <dbReference type="ARBA" id="ARBA00022759"/>
    </source>
</evidence>
<feature type="domain" description="TNase-like" evidence="5">
    <location>
        <begin position="43"/>
        <end position="176"/>
    </location>
</feature>
<dbReference type="PROSITE" id="PS50830">
    <property type="entry name" value="TNASE_3"/>
    <property type="match status" value="1"/>
</dbReference>
<dbReference type="SUPFAM" id="SSF50199">
    <property type="entry name" value="Staphylococcal nuclease"/>
    <property type="match status" value="1"/>
</dbReference>
<keyword evidence="4" id="KW-0812">Transmembrane</keyword>
<keyword evidence="4" id="KW-0472">Membrane</keyword>
<dbReference type="RefSeq" id="WP_251516671.1">
    <property type="nucleotide sequence ID" value="NZ_CP128355.1"/>
</dbReference>
<dbReference type="Proteomes" id="UP001436297">
    <property type="component" value="Chromosome"/>
</dbReference>
<dbReference type="PANTHER" id="PTHR12302">
    <property type="entry name" value="EBNA2 BINDING PROTEIN P100"/>
    <property type="match status" value="1"/>
</dbReference>
<feature type="transmembrane region" description="Helical" evidence="4">
    <location>
        <begin position="7"/>
        <end position="25"/>
    </location>
</feature>
<organism evidence="6 7">
    <name type="scientific">Staphylococcus hsinchuensis</name>
    <dbReference type="NCBI Taxonomy" id="3051183"/>
    <lineage>
        <taxon>Bacteria</taxon>
        <taxon>Bacillati</taxon>
        <taxon>Bacillota</taxon>
        <taxon>Bacilli</taxon>
        <taxon>Bacillales</taxon>
        <taxon>Staphylococcaceae</taxon>
        <taxon>Staphylococcus</taxon>
    </lineage>
</organism>
<gene>
    <name evidence="6" type="ORF">QQM35_07855</name>
</gene>
<evidence type="ECO:0000256" key="3">
    <source>
        <dbReference type="ARBA" id="ARBA00022801"/>
    </source>
</evidence>
<dbReference type="SMART" id="SM00318">
    <property type="entry name" value="SNc"/>
    <property type="match status" value="1"/>
</dbReference>
<keyword evidence="7" id="KW-1185">Reference proteome</keyword>
<keyword evidence="1" id="KW-0540">Nuclease</keyword>
<evidence type="ECO:0000256" key="4">
    <source>
        <dbReference type="SAM" id="Phobius"/>
    </source>
</evidence>
<protein>
    <submittedName>
        <fullName evidence="6">Thermonuclease family protein</fullName>
    </submittedName>
</protein>
<dbReference type="PANTHER" id="PTHR12302:SF3">
    <property type="entry name" value="SERINE_THREONINE-PROTEIN KINASE 31"/>
    <property type="match status" value="1"/>
</dbReference>
<dbReference type="EMBL" id="CP128355">
    <property type="protein sequence ID" value="XAF69984.1"/>
    <property type="molecule type" value="Genomic_DNA"/>
</dbReference>
<dbReference type="InterPro" id="IPR016071">
    <property type="entry name" value="Staphylococal_nuclease_OB-fold"/>
</dbReference>
<dbReference type="InterPro" id="IPR035437">
    <property type="entry name" value="SNase_OB-fold_sf"/>
</dbReference>
<sequence>MKNSKKIIAIVSLIIIVGVLFFQIINHSGPFKGNHTGTKDKKSMDRVHVDRVVDGDTFVAHDQQHHKLKVRLIGVDTPETVKPHTAVQPYGKKASNYSKSHLTNKNVYLEYDQEKHDQYGRTLAYVWMDKKNMYNQELIEKGLAREKYYAPNNKYRSLLEKEERHAQQKNINIWAS</sequence>